<dbReference type="VEuPathDB" id="FungiDB:MELLADRAFT_108177"/>
<gene>
    <name evidence="2" type="ORF">MELLADRAFT_108177</name>
</gene>
<reference evidence="3" key="1">
    <citation type="journal article" date="2011" name="Proc. Natl. Acad. Sci. U.S.A.">
        <title>Obligate biotrophy features unraveled by the genomic analysis of rust fungi.</title>
        <authorList>
            <person name="Duplessis S."/>
            <person name="Cuomo C.A."/>
            <person name="Lin Y.-C."/>
            <person name="Aerts A."/>
            <person name="Tisserant E."/>
            <person name="Veneault-Fourrey C."/>
            <person name="Joly D.L."/>
            <person name="Hacquard S."/>
            <person name="Amselem J."/>
            <person name="Cantarel B.L."/>
            <person name="Chiu R."/>
            <person name="Coutinho P.M."/>
            <person name="Feau N."/>
            <person name="Field M."/>
            <person name="Frey P."/>
            <person name="Gelhaye E."/>
            <person name="Goldberg J."/>
            <person name="Grabherr M.G."/>
            <person name="Kodira C.D."/>
            <person name="Kohler A."/>
            <person name="Kuees U."/>
            <person name="Lindquist E.A."/>
            <person name="Lucas S.M."/>
            <person name="Mago R."/>
            <person name="Mauceli E."/>
            <person name="Morin E."/>
            <person name="Murat C."/>
            <person name="Pangilinan J.L."/>
            <person name="Park R."/>
            <person name="Pearson M."/>
            <person name="Quesneville H."/>
            <person name="Rouhier N."/>
            <person name="Sakthikumar S."/>
            <person name="Salamov A.A."/>
            <person name="Schmutz J."/>
            <person name="Selles B."/>
            <person name="Shapiro H."/>
            <person name="Tanguay P."/>
            <person name="Tuskan G.A."/>
            <person name="Henrissat B."/>
            <person name="Van de Peer Y."/>
            <person name="Rouze P."/>
            <person name="Ellis J.G."/>
            <person name="Dodds P.N."/>
            <person name="Schein J.E."/>
            <person name="Zhong S."/>
            <person name="Hamelin R.C."/>
            <person name="Grigoriev I.V."/>
            <person name="Szabo L.J."/>
            <person name="Martin F."/>
        </authorList>
    </citation>
    <scope>NUCLEOTIDE SEQUENCE [LARGE SCALE GENOMIC DNA]</scope>
    <source>
        <strain evidence="3">98AG31 / pathotype 3-4-7</strain>
    </source>
</reference>
<sequence length="149" mass="17122">MNNSYAIEVYQGVKHEVTHKDTIIPKLRNGCHRRRAASGANCPAAEIRKEKQNRHEVLLEELTMAVKTGTMKQVKKATERLAKEFGNLNPKSKSNDREQATPKSMQNKRSSLEKGKRGMEEKKSTNLNSEKETSDESEDDKKKKRKKRR</sequence>
<dbReference type="EMBL" id="GL883116">
    <property type="protein sequence ID" value="EGG04811.1"/>
    <property type="molecule type" value="Genomic_DNA"/>
</dbReference>
<protein>
    <submittedName>
        <fullName evidence="2">Uncharacterized protein</fullName>
    </submittedName>
</protein>
<evidence type="ECO:0000256" key="1">
    <source>
        <dbReference type="SAM" id="MobiDB-lite"/>
    </source>
</evidence>
<feature type="region of interest" description="Disordered" evidence="1">
    <location>
        <begin position="71"/>
        <end position="149"/>
    </location>
</feature>
<feature type="compositionally biased region" description="Basic and acidic residues" evidence="1">
    <location>
        <begin position="110"/>
        <end position="134"/>
    </location>
</feature>
<dbReference type="AlphaFoldDB" id="F4RS84"/>
<proteinExistence type="predicted"/>
<dbReference type="Proteomes" id="UP000001072">
    <property type="component" value="Unassembled WGS sequence"/>
</dbReference>
<dbReference type="KEGG" id="mlr:MELLADRAFT_108177"/>
<keyword evidence="3" id="KW-1185">Reference proteome</keyword>
<organism evidence="3">
    <name type="scientific">Melampsora larici-populina (strain 98AG31 / pathotype 3-4-7)</name>
    <name type="common">Poplar leaf rust fungus</name>
    <dbReference type="NCBI Taxonomy" id="747676"/>
    <lineage>
        <taxon>Eukaryota</taxon>
        <taxon>Fungi</taxon>
        <taxon>Dikarya</taxon>
        <taxon>Basidiomycota</taxon>
        <taxon>Pucciniomycotina</taxon>
        <taxon>Pucciniomycetes</taxon>
        <taxon>Pucciniales</taxon>
        <taxon>Melampsoraceae</taxon>
        <taxon>Melampsora</taxon>
    </lineage>
</organism>
<dbReference type="InParanoid" id="F4RS84"/>
<evidence type="ECO:0000313" key="2">
    <source>
        <dbReference type="EMBL" id="EGG04811.1"/>
    </source>
</evidence>
<dbReference type="HOGENOM" id="CLU_1750097_0_0_1"/>
<name>F4RS84_MELLP</name>
<dbReference type="GeneID" id="18923402"/>
<dbReference type="RefSeq" id="XP_007411902.1">
    <property type="nucleotide sequence ID" value="XM_007411840.1"/>
</dbReference>
<accession>F4RS84</accession>
<evidence type="ECO:0000313" key="3">
    <source>
        <dbReference type="Proteomes" id="UP000001072"/>
    </source>
</evidence>